<dbReference type="AlphaFoldDB" id="A0A0Q3I173"/>
<dbReference type="GO" id="GO:0022857">
    <property type="term" value="F:transmembrane transporter activity"/>
    <property type="evidence" value="ECO:0007669"/>
    <property type="project" value="InterPro"/>
</dbReference>
<dbReference type="Proteomes" id="UP000051562">
    <property type="component" value="Unassembled WGS sequence"/>
</dbReference>
<dbReference type="SUPFAM" id="SSF103473">
    <property type="entry name" value="MFS general substrate transporter"/>
    <property type="match status" value="1"/>
</dbReference>
<accession>A0A0Q3I173</accession>
<dbReference type="PANTHER" id="PTHR43124">
    <property type="entry name" value="PURINE EFFLUX PUMP PBUE"/>
    <property type="match status" value="1"/>
</dbReference>
<feature type="domain" description="Major facilitator superfamily (MFS) profile" evidence="7">
    <location>
        <begin position="15"/>
        <end position="395"/>
    </location>
</feature>
<keyword evidence="5 6" id="KW-0472">Membrane</keyword>
<name>A0A0Q3I173_9HYPH</name>
<dbReference type="STRING" id="53254.SAMN05660750_01631"/>
<dbReference type="GO" id="GO:0005886">
    <property type="term" value="C:plasma membrane"/>
    <property type="evidence" value="ECO:0007669"/>
    <property type="project" value="UniProtKB-SubCell"/>
</dbReference>
<dbReference type="Gene3D" id="1.20.1250.20">
    <property type="entry name" value="MFS general substrate transporter like domains"/>
    <property type="match status" value="1"/>
</dbReference>
<proteinExistence type="predicted"/>
<dbReference type="InterPro" id="IPR020846">
    <property type="entry name" value="MFS_dom"/>
</dbReference>
<organism evidence="8 10">
    <name type="scientific">Bosea thiooxidans</name>
    <dbReference type="NCBI Taxonomy" id="53254"/>
    <lineage>
        <taxon>Bacteria</taxon>
        <taxon>Pseudomonadati</taxon>
        <taxon>Pseudomonadota</taxon>
        <taxon>Alphaproteobacteria</taxon>
        <taxon>Hyphomicrobiales</taxon>
        <taxon>Boseaceae</taxon>
        <taxon>Bosea</taxon>
    </lineage>
</organism>
<dbReference type="OrthoDB" id="7930524at2"/>
<feature type="transmembrane region" description="Helical" evidence="6">
    <location>
        <begin position="50"/>
        <end position="69"/>
    </location>
</feature>
<sequence>MSEPAQAAGDDLRLLIPVLGLCGFASTFTMRLVDPLVPTLAHEFGQSVHQIAFLVTAFSGCYALGQPFLGPIADSVGKLRSIATCLAALCLLSALAAFATSFWVLLALRAAGGVMAGGVIPAAMAAIGDRAPMAERQIMLGRFLVIMIVGQMAGATFSGLLADHIGWRAVLGAASVLAGGAALLVRLALKPRPDAARARLSLAGAIASYRAVFANPRSKLLYLLVMLEGALVFGVPPFVAAILHERSGVGASEAGLAIGAMGLGGLLYGTLTRVLVERIGPRQMMRLGGLAMALGYFAFALPGPWWTAIGIFLMTGFGFFLLHGTFQAQATELAPTARGSAMALFACFFFMGHATGPLMTGTLLQFAGTQLALIVLGVGIGVLGLVTPRLLPPLGSRS</sequence>
<dbReference type="PROSITE" id="PS50850">
    <property type="entry name" value="MFS"/>
    <property type="match status" value="1"/>
</dbReference>
<evidence type="ECO:0000256" key="1">
    <source>
        <dbReference type="ARBA" id="ARBA00004651"/>
    </source>
</evidence>
<evidence type="ECO:0000313" key="11">
    <source>
        <dbReference type="Proteomes" id="UP000190130"/>
    </source>
</evidence>
<keyword evidence="3 6" id="KW-0812">Transmembrane</keyword>
<comment type="subcellular location">
    <subcellularLocation>
        <location evidence="1">Cell membrane</location>
        <topology evidence="1">Multi-pass membrane protein</topology>
    </subcellularLocation>
</comment>
<dbReference type="EMBL" id="LMAR01000061">
    <property type="protein sequence ID" value="KQK28727.1"/>
    <property type="molecule type" value="Genomic_DNA"/>
</dbReference>
<feature type="transmembrane region" description="Helical" evidence="6">
    <location>
        <begin position="81"/>
        <end position="104"/>
    </location>
</feature>
<feature type="transmembrane region" description="Helical" evidence="6">
    <location>
        <begin position="305"/>
        <end position="322"/>
    </location>
</feature>
<dbReference type="RefSeq" id="WP_055729957.1">
    <property type="nucleotide sequence ID" value="NZ_FUYX01000003.1"/>
</dbReference>
<keyword evidence="10" id="KW-1185">Reference proteome</keyword>
<dbReference type="InterPro" id="IPR036259">
    <property type="entry name" value="MFS_trans_sf"/>
</dbReference>
<evidence type="ECO:0000259" key="7">
    <source>
        <dbReference type="PROSITE" id="PS50850"/>
    </source>
</evidence>
<feature type="transmembrane region" description="Helical" evidence="6">
    <location>
        <begin position="220"/>
        <end position="243"/>
    </location>
</feature>
<keyword evidence="4 6" id="KW-1133">Transmembrane helix</keyword>
<dbReference type="InterPro" id="IPR011701">
    <property type="entry name" value="MFS"/>
</dbReference>
<feature type="transmembrane region" description="Helical" evidence="6">
    <location>
        <begin position="110"/>
        <end position="128"/>
    </location>
</feature>
<reference evidence="8 10" key="1">
    <citation type="submission" date="2015-10" db="EMBL/GenBank/DDBJ databases">
        <title>Draft genome of Bosea thiooxidans.</title>
        <authorList>
            <person name="Wang X."/>
        </authorList>
    </citation>
    <scope>NUCLEOTIDE SEQUENCE [LARGE SCALE GENOMIC DNA]</scope>
    <source>
        <strain evidence="8 10">CGMCC 9174</strain>
    </source>
</reference>
<feature type="transmembrane region" description="Helical" evidence="6">
    <location>
        <begin position="343"/>
        <end position="364"/>
    </location>
</feature>
<evidence type="ECO:0000256" key="4">
    <source>
        <dbReference type="ARBA" id="ARBA00022989"/>
    </source>
</evidence>
<dbReference type="PANTHER" id="PTHR43124:SF3">
    <property type="entry name" value="CHLORAMPHENICOL EFFLUX PUMP RV0191"/>
    <property type="match status" value="1"/>
</dbReference>
<dbReference type="CDD" id="cd17324">
    <property type="entry name" value="MFS_NepI_like"/>
    <property type="match status" value="1"/>
</dbReference>
<keyword evidence="2" id="KW-1003">Cell membrane</keyword>
<evidence type="ECO:0000313" key="9">
    <source>
        <dbReference type="EMBL" id="SKB62689.1"/>
    </source>
</evidence>
<dbReference type="Pfam" id="PF07690">
    <property type="entry name" value="MFS_1"/>
    <property type="match status" value="1"/>
</dbReference>
<feature type="transmembrane region" description="Helical" evidence="6">
    <location>
        <begin position="12"/>
        <end position="30"/>
    </location>
</feature>
<feature type="transmembrane region" description="Helical" evidence="6">
    <location>
        <begin position="140"/>
        <end position="161"/>
    </location>
</feature>
<evidence type="ECO:0000256" key="2">
    <source>
        <dbReference type="ARBA" id="ARBA00022475"/>
    </source>
</evidence>
<feature type="transmembrane region" description="Helical" evidence="6">
    <location>
        <begin position="255"/>
        <end position="276"/>
    </location>
</feature>
<feature type="transmembrane region" description="Helical" evidence="6">
    <location>
        <begin position="370"/>
        <end position="391"/>
    </location>
</feature>
<evidence type="ECO:0000256" key="6">
    <source>
        <dbReference type="SAM" id="Phobius"/>
    </source>
</evidence>
<dbReference type="EMBL" id="FUYX01000003">
    <property type="protein sequence ID" value="SKB62689.1"/>
    <property type="molecule type" value="Genomic_DNA"/>
</dbReference>
<reference evidence="9 11" key="2">
    <citation type="submission" date="2017-02" db="EMBL/GenBank/DDBJ databases">
        <authorList>
            <person name="Peterson S.W."/>
        </authorList>
    </citation>
    <scope>NUCLEOTIDE SEQUENCE [LARGE SCALE GENOMIC DNA]</scope>
    <source>
        <strain evidence="9 11">DSM 9653</strain>
    </source>
</reference>
<gene>
    <name evidence="8" type="ORF">ARD30_20775</name>
    <name evidence="9" type="ORF">SAMN05660750_01631</name>
</gene>
<protein>
    <submittedName>
        <fullName evidence="9">Predicted arabinose efflux permease, MFS family</fullName>
    </submittedName>
</protein>
<evidence type="ECO:0000313" key="10">
    <source>
        <dbReference type="Proteomes" id="UP000051562"/>
    </source>
</evidence>
<evidence type="ECO:0000256" key="5">
    <source>
        <dbReference type="ARBA" id="ARBA00023136"/>
    </source>
</evidence>
<dbReference type="InterPro" id="IPR050189">
    <property type="entry name" value="MFS_Efflux_Transporters"/>
</dbReference>
<feature type="transmembrane region" description="Helical" evidence="6">
    <location>
        <begin position="167"/>
        <end position="189"/>
    </location>
</feature>
<dbReference type="Proteomes" id="UP000190130">
    <property type="component" value="Unassembled WGS sequence"/>
</dbReference>
<evidence type="ECO:0000256" key="3">
    <source>
        <dbReference type="ARBA" id="ARBA00022692"/>
    </source>
</evidence>
<evidence type="ECO:0000313" key="8">
    <source>
        <dbReference type="EMBL" id="KQK28727.1"/>
    </source>
</evidence>